<dbReference type="Proteomes" id="UP000029708">
    <property type="component" value="Unassembled WGS sequence"/>
</dbReference>
<dbReference type="Proteomes" id="UP000560000">
    <property type="component" value="Unassembled WGS sequence"/>
</dbReference>
<keyword evidence="1" id="KW-0732">Signal</keyword>
<gene>
    <name evidence="4" type="ORF">HNQ86_000875</name>
    <name evidence="3" type="ORF">LF63_0106750</name>
</gene>
<feature type="signal peptide" evidence="1">
    <location>
        <begin position="1"/>
        <end position="22"/>
    </location>
</feature>
<organism evidence="3 5">
    <name type="scientific">Oleiagrimonas soli</name>
    <dbReference type="NCBI Taxonomy" id="1543381"/>
    <lineage>
        <taxon>Bacteria</taxon>
        <taxon>Pseudomonadati</taxon>
        <taxon>Pseudomonadota</taxon>
        <taxon>Gammaproteobacteria</taxon>
        <taxon>Lysobacterales</taxon>
        <taxon>Rhodanobacteraceae</taxon>
        <taxon>Oleiagrimonas</taxon>
    </lineage>
</organism>
<protein>
    <recommendedName>
        <fullName evidence="2">SnoaL-like domain-containing protein</fullName>
    </recommendedName>
</protein>
<name>A0A099CVW3_9GAMM</name>
<dbReference type="AlphaFoldDB" id="A0A099CVW3"/>
<evidence type="ECO:0000313" key="4">
    <source>
        <dbReference type="EMBL" id="MBB6183530.1"/>
    </source>
</evidence>
<dbReference type="InterPro" id="IPR032710">
    <property type="entry name" value="NTF2-like_dom_sf"/>
</dbReference>
<feature type="domain" description="SnoaL-like" evidence="2">
    <location>
        <begin position="38"/>
        <end position="138"/>
    </location>
</feature>
<proteinExistence type="predicted"/>
<evidence type="ECO:0000256" key="1">
    <source>
        <dbReference type="SAM" id="SignalP"/>
    </source>
</evidence>
<dbReference type="InterPro" id="IPR037401">
    <property type="entry name" value="SnoaL-like"/>
</dbReference>
<dbReference type="RefSeq" id="WP_043100545.1">
    <property type="nucleotide sequence ID" value="NZ_JACHET010000001.1"/>
</dbReference>
<comment type="caution">
    <text evidence="3">The sequence shown here is derived from an EMBL/GenBank/DDBJ whole genome shotgun (WGS) entry which is preliminary data.</text>
</comment>
<dbReference type="HOGENOM" id="CLU_135625_2_0_6"/>
<dbReference type="EMBL" id="JACHET010000001">
    <property type="protein sequence ID" value="MBB6183530.1"/>
    <property type="molecule type" value="Genomic_DNA"/>
</dbReference>
<dbReference type="Gene3D" id="3.10.450.50">
    <property type="match status" value="1"/>
</dbReference>
<dbReference type="Pfam" id="PF12680">
    <property type="entry name" value="SnoaL_2"/>
    <property type="match status" value="1"/>
</dbReference>
<dbReference type="EMBL" id="JROI01000010">
    <property type="protein sequence ID" value="KGI78063.1"/>
    <property type="molecule type" value="Genomic_DNA"/>
</dbReference>
<keyword evidence="5" id="KW-1185">Reference proteome</keyword>
<evidence type="ECO:0000259" key="2">
    <source>
        <dbReference type="Pfam" id="PF12680"/>
    </source>
</evidence>
<sequence>MSYRLAGLITLLAAAPVYSATAATCGTTTATSSPAEVVQAQVDAYNAHDIEAFVACYAEDARVIDLSGKRPEVKGQAALKQTFAFLGKVPKNFGVDIVKRVVDGPVVIDLEHLHGLPPGKHAPDSLAVYEVRNGKIVKLWFPPST</sequence>
<accession>A0A099CVW3</accession>
<reference evidence="3 5" key="1">
    <citation type="submission" date="2014-09" db="EMBL/GenBank/DDBJ databases">
        <title>Xanthomonadaceae 3.5X direct submission.</title>
        <authorList>
            <person name="Fang T."/>
            <person name="Wang H."/>
        </authorList>
    </citation>
    <scope>NUCLEOTIDE SEQUENCE [LARGE SCALE GENOMIC DNA]</scope>
    <source>
        <strain evidence="3 5">3.5X</strain>
    </source>
</reference>
<feature type="chain" id="PRO_5033216787" description="SnoaL-like domain-containing protein" evidence="1">
    <location>
        <begin position="23"/>
        <end position="145"/>
    </location>
</feature>
<dbReference type="SUPFAM" id="SSF54427">
    <property type="entry name" value="NTF2-like"/>
    <property type="match status" value="1"/>
</dbReference>
<evidence type="ECO:0000313" key="6">
    <source>
        <dbReference type="Proteomes" id="UP000560000"/>
    </source>
</evidence>
<evidence type="ECO:0000313" key="5">
    <source>
        <dbReference type="Proteomes" id="UP000029708"/>
    </source>
</evidence>
<reference evidence="4 6" key="2">
    <citation type="submission" date="2020-08" db="EMBL/GenBank/DDBJ databases">
        <title>Genomic Encyclopedia of Type Strains, Phase IV (KMG-IV): sequencing the most valuable type-strain genomes for metagenomic binning, comparative biology and taxonomic classification.</title>
        <authorList>
            <person name="Goeker M."/>
        </authorList>
    </citation>
    <scope>NUCLEOTIDE SEQUENCE [LARGE SCALE GENOMIC DNA]</scope>
    <source>
        <strain evidence="4 6">DSM 107085</strain>
    </source>
</reference>
<evidence type="ECO:0000313" key="3">
    <source>
        <dbReference type="EMBL" id="KGI78063.1"/>
    </source>
</evidence>
<dbReference type="OrthoDB" id="9799296at2"/>